<dbReference type="Pfam" id="PF13561">
    <property type="entry name" value="adh_short_C2"/>
    <property type="match status" value="1"/>
</dbReference>
<evidence type="ECO:0000313" key="5">
    <source>
        <dbReference type="Proteomes" id="UP000469870"/>
    </source>
</evidence>
<dbReference type="SMART" id="SM00822">
    <property type="entry name" value="PKS_KR"/>
    <property type="match status" value="1"/>
</dbReference>
<dbReference type="InterPro" id="IPR057326">
    <property type="entry name" value="KR_dom"/>
</dbReference>
<dbReference type="GO" id="GO:0006633">
    <property type="term" value="P:fatty acid biosynthetic process"/>
    <property type="evidence" value="ECO:0007669"/>
    <property type="project" value="TreeGrafter"/>
</dbReference>
<dbReference type="InterPro" id="IPR020904">
    <property type="entry name" value="Sc_DH/Rdtase_CS"/>
</dbReference>
<dbReference type="PANTHER" id="PTHR42760">
    <property type="entry name" value="SHORT-CHAIN DEHYDROGENASES/REDUCTASES FAMILY MEMBER"/>
    <property type="match status" value="1"/>
</dbReference>
<accession>A0A844BUP5</accession>
<evidence type="ECO:0000256" key="1">
    <source>
        <dbReference type="ARBA" id="ARBA00006484"/>
    </source>
</evidence>
<comment type="similarity">
    <text evidence="1">Belongs to the short-chain dehydrogenases/reductases (SDR) family.</text>
</comment>
<dbReference type="Proteomes" id="UP000469870">
    <property type="component" value="Unassembled WGS sequence"/>
</dbReference>
<dbReference type="PRINTS" id="PR00081">
    <property type="entry name" value="GDHRDH"/>
</dbReference>
<dbReference type="FunFam" id="3.40.50.720:FF:000173">
    <property type="entry name" value="3-oxoacyl-[acyl-carrier protein] reductase"/>
    <property type="match status" value="1"/>
</dbReference>
<gene>
    <name evidence="4" type="ORF">GIY11_07450</name>
</gene>
<dbReference type="PROSITE" id="PS00061">
    <property type="entry name" value="ADH_SHORT"/>
    <property type="match status" value="1"/>
</dbReference>
<dbReference type="SUPFAM" id="SSF51735">
    <property type="entry name" value="NAD(P)-binding Rossmann-fold domains"/>
    <property type="match status" value="1"/>
</dbReference>
<dbReference type="RefSeq" id="WP_153862067.1">
    <property type="nucleotide sequence ID" value="NZ_WJQR01000006.1"/>
</dbReference>
<comment type="caution">
    <text evidence="4">The sequence shown here is derived from an EMBL/GenBank/DDBJ whole genome shotgun (WGS) entry which is preliminary data.</text>
</comment>
<evidence type="ECO:0000313" key="4">
    <source>
        <dbReference type="EMBL" id="MRI81852.1"/>
    </source>
</evidence>
<evidence type="ECO:0000256" key="2">
    <source>
        <dbReference type="ARBA" id="ARBA00023002"/>
    </source>
</evidence>
<feature type="domain" description="Ketoreductase" evidence="3">
    <location>
        <begin position="9"/>
        <end position="179"/>
    </location>
</feature>
<organism evidence="4 5">
    <name type="scientific">Fundicoccus ignavus</name>
    <dbReference type="NCBI Taxonomy" id="2664442"/>
    <lineage>
        <taxon>Bacteria</taxon>
        <taxon>Bacillati</taxon>
        <taxon>Bacillota</taxon>
        <taxon>Bacilli</taxon>
        <taxon>Lactobacillales</taxon>
        <taxon>Aerococcaceae</taxon>
        <taxon>Fundicoccus</taxon>
    </lineage>
</organism>
<dbReference type="AlphaFoldDB" id="A0A844BUP5"/>
<dbReference type="PANTHER" id="PTHR42760:SF133">
    <property type="entry name" value="3-OXOACYL-[ACYL-CARRIER-PROTEIN] REDUCTASE"/>
    <property type="match status" value="1"/>
</dbReference>
<evidence type="ECO:0000259" key="3">
    <source>
        <dbReference type="SMART" id="SM00822"/>
    </source>
</evidence>
<dbReference type="GO" id="GO:0048038">
    <property type="term" value="F:quinone binding"/>
    <property type="evidence" value="ECO:0007669"/>
    <property type="project" value="TreeGrafter"/>
</dbReference>
<dbReference type="GO" id="GO:0016616">
    <property type="term" value="F:oxidoreductase activity, acting on the CH-OH group of donors, NAD or NADP as acceptor"/>
    <property type="evidence" value="ECO:0007669"/>
    <property type="project" value="UniProtKB-ARBA"/>
</dbReference>
<dbReference type="EMBL" id="WJQR01000006">
    <property type="protein sequence ID" value="MRI81852.1"/>
    <property type="molecule type" value="Genomic_DNA"/>
</dbReference>
<reference evidence="4 5" key="1">
    <citation type="submission" date="2019-11" db="EMBL/GenBank/DDBJ databases">
        <title>Characterisation of Fundicoccus ignavus gen. nov. sp. nov., a novel genus of the family Aerococcaceae isolated from bulk tank milk.</title>
        <authorList>
            <person name="Siebert A."/>
            <person name="Huptas C."/>
            <person name="Wenning M."/>
            <person name="Scherer S."/>
            <person name="Doll E.V."/>
        </authorList>
    </citation>
    <scope>NUCLEOTIDE SEQUENCE [LARGE SCALE GENOMIC DNA]</scope>
    <source>
        <strain evidence="4 5">DSM 109653</strain>
    </source>
</reference>
<keyword evidence="2" id="KW-0560">Oxidoreductase</keyword>
<dbReference type="InterPro" id="IPR036291">
    <property type="entry name" value="NAD(P)-bd_dom_sf"/>
</dbReference>
<dbReference type="PRINTS" id="PR00080">
    <property type="entry name" value="SDRFAMILY"/>
</dbReference>
<sequence length="240" mass="25603">MSNGRLAGKVAIVTGGSQGLGLSMIQRFVEEGAIGISFDIHPPKDETIPFFKTDVTNSEQVAEVVAKVLEEYGKIDVLINNAGNTQDALVNKMTDEQWDKVIAVNLTGVFNVTRYVSAAMVEAGKGSIVNISSIVGEYGNIGQSNYAATKAGVIGLTYTWAKEFTRKGAAVRTNAIAPGYINTEMMQTVPEKILNSMKENNPLKRLGEPIEIANAALFLASDEASFVNGQILGVNGGMKL</sequence>
<name>A0A844BUP5_9LACT</name>
<dbReference type="Gene3D" id="3.40.50.720">
    <property type="entry name" value="NAD(P)-binding Rossmann-like Domain"/>
    <property type="match status" value="1"/>
</dbReference>
<protein>
    <submittedName>
        <fullName evidence="4">SDR family oxidoreductase</fullName>
    </submittedName>
</protein>
<proteinExistence type="inferred from homology"/>
<dbReference type="InterPro" id="IPR002347">
    <property type="entry name" value="SDR_fam"/>
</dbReference>